<sequence>MKAKLDAPRARSQKEGLENAVKYVLNDEQMKQLFPGSRRTRRDRLLKEYIIYRVDAMRQEDRRTLRKNQSREIKPSPSGSEYEPSPPPSTQDTDLELQEQSPEVSQVRIVNNQLLHFLTKTCNPPLGHLYEDLKDFGCEMQHLRAMSKWPGSLLSDTLERLRIKVAQSEAEGEGAKNLWSRDGEEANDQRRMQKDGEAVRIAGGESSRAMLMDWEVLRYHIIGLSESP</sequence>
<evidence type="ECO:0000313" key="1">
    <source>
        <dbReference type="EMBL" id="TFK63126.1"/>
    </source>
</evidence>
<evidence type="ECO:0000313" key="2">
    <source>
        <dbReference type="Proteomes" id="UP000308600"/>
    </source>
</evidence>
<protein>
    <submittedName>
        <fullName evidence="1">Uncharacterized protein</fullName>
    </submittedName>
</protein>
<reference evidence="1 2" key="1">
    <citation type="journal article" date="2019" name="Nat. Ecol. Evol.">
        <title>Megaphylogeny resolves global patterns of mushroom evolution.</title>
        <authorList>
            <person name="Varga T."/>
            <person name="Krizsan K."/>
            <person name="Foldi C."/>
            <person name="Dima B."/>
            <person name="Sanchez-Garcia M."/>
            <person name="Sanchez-Ramirez S."/>
            <person name="Szollosi G.J."/>
            <person name="Szarkandi J.G."/>
            <person name="Papp V."/>
            <person name="Albert L."/>
            <person name="Andreopoulos W."/>
            <person name="Angelini C."/>
            <person name="Antonin V."/>
            <person name="Barry K.W."/>
            <person name="Bougher N.L."/>
            <person name="Buchanan P."/>
            <person name="Buyck B."/>
            <person name="Bense V."/>
            <person name="Catcheside P."/>
            <person name="Chovatia M."/>
            <person name="Cooper J."/>
            <person name="Damon W."/>
            <person name="Desjardin D."/>
            <person name="Finy P."/>
            <person name="Geml J."/>
            <person name="Haridas S."/>
            <person name="Hughes K."/>
            <person name="Justo A."/>
            <person name="Karasinski D."/>
            <person name="Kautmanova I."/>
            <person name="Kiss B."/>
            <person name="Kocsube S."/>
            <person name="Kotiranta H."/>
            <person name="LaButti K.M."/>
            <person name="Lechner B.E."/>
            <person name="Liimatainen K."/>
            <person name="Lipzen A."/>
            <person name="Lukacs Z."/>
            <person name="Mihaltcheva S."/>
            <person name="Morgado L.N."/>
            <person name="Niskanen T."/>
            <person name="Noordeloos M.E."/>
            <person name="Ohm R.A."/>
            <person name="Ortiz-Santana B."/>
            <person name="Ovrebo C."/>
            <person name="Racz N."/>
            <person name="Riley R."/>
            <person name="Savchenko A."/>
            <person name="Shiryaev A."/>
            <person name="Soop K."/>
            <person name="Spirin V."/>
            <person name="Szebenyi C."/>
            <person name="Tomsovsky M."/>
            <person name="Tulloss R.E."/>
            <person name="Uehling J."/>
            <person name="Grigoriev I.V."/>
            <person name="Vagvolgyi C."/>
            <person name="Papp T."/>
            <person name="Martin F.M."/>
            <person name="Miettinen O."/>
            <person name="Hibbett D.S."/>
            <person name="Nagy L.G."/>
        </authorList>
    </citation>
    <scope>NUCLEOTIDE SEQUENCE [LARGE SCALE GENOMIC DNA]</scope>
    <source>
        <strain evidence="1 2">NL-1719</strain>
    </source>
</reference>
<gene>
    <name evidence="1" type="ORF">BDN72DRAFT_848017</name>
</gene>
<name>A0ACD3ABT5_9AGAR</name>
<dbReference type="EMBL" id="ML208539">
    <property type="protein sequence ID" value="TFK63126.1"/>
    <property type="molecule type" value="Genomic_DNA"/>
</dbReference>
<accession>A0ACD3ABT5</accession>
<organism evidence="1 2">
    <name type="scientific">Pluteus cervinus</name>
    <dbReference type="NCBI Taxonomy" id="181527"/>
    <lineage>
        <taxon>Eukaryota</taxon>
        <taxon>Fungi</taxon>
        <taxon>Dikarya</taxon>
        <taxon>Basidiomycota</taxon>
        <taxon>Agaricomycotina</taxon>
        <taxon>Agaricomycetes</taxon>
        <taxon>Agaricomycetidae</taxon>
        <taxon>Agaricales</taxon>
        <taxon>Pluteineae</taxon>
        <taxon>Pluteaceae</taxon>
        <taxon>Pluteus</taxon>
    </lineage>
</organism>
<proteinExistence type="predicted"/>
<dbReference type="Proteomes" id="UP000308600">
    <property type="component" value="Unassembled WGS sequence"/>
</dbReference>
<keyword evidence="2" id="KW-1185">Reference proteome</keyword>